<evidence type="ECO:0000313" key="1">
    <source>
        <dbReference type="EMBL" id="KAI4366447.1"/>
    </source>
</evidence>
<dbReference type="Proteomes" id="UP001057402">
    <property type="component" value="Chromosome 6"/>
</dbReference>
<protein>
    <submittedName>
        <fullName evidence="1">Uncharacterized protein</fullName>
    </submittedName>
</protein>
<reference evidence="2" key="1">
    <citation type="journal article" date="2023" name="Front. Plant Sci.">
        <title>Chromosomal-level genome assembly of Melastoma candidum provides insights into trichome evolution.</title>
        <authorList>
            <person name="Zhong Y."/>
            <person name="Wu W."/>
            <person name="Sun C."/>
            <person name="Zou P."/>
            <person name="Liu Y."/>
            <person name="Dai S."/>
            <person name="Zhou R."/>
        </authorList>
    </citation>
    <scope>NUCLEOTIDE SEQUENCE [LARGE SCALE GENOMIC DNA]</scope>
</reference>
<gene>
    <name evidence="1" type="ORF">MLD38_022323</name>
</gene>
<evidence type="ECO:0000313" key="2">
    <source>
        <dbReference type="Proteomes" id="UP001057402"/>
    </source>
</evidence>
<dbReference type="EMBL" id="CM042885">
    <property type="protein sequence ID" value="KAI4366447.1"/>
    <property type="molecule type" value="Genomic_DNA"/>
</dbReference>
<comment type="caution">
    <text evidence="1">The sequence shown here is derived from an EMBL/GenBank/DDBJ whole genome shotgun (WGS) entry which is preliminary data.</text>
</comment>
<name>A0ACB9QKP4_9MYRT</name>
<organism evidence="1 2">
    <name type="scientific">Melastoma candidum</name>
    <dbReference type="NCBI Taxonomy" id="119954"/>
    <lineage>
        <taxon>Eukaryota</taxon>
        <taxon>Viridiplantae</taxon>
        <taxon>Streptophyta</taxon>
        <taxon>Embryophyta</taxon>
        <taxon>Tracheophyta</taxon>
        <taxon>Spermatophyta</taxon>
        <taxon>Magnoliopsida</taxon>
        <taxon>eudicotyledons</taxon>
        <taxon>Gunneridae</taxon>
        <taxon>Pentapetalae</taxon>
        <taxon>rosids</taxon>
        <taxon>malvids</taxon>
        <taxon>Myrtales</taxon>
        <taxon>Melastomataceae</taxon>
        <taxon>Melastomatoideae</taxon>
        <taxon>Melastomateae</taxon>
        <taxon>Melastoma</taxon>
    </lineage>
</organism>
<sequence>MCMRCAWNTKNKAKSEELSVVKKVDELASKGLSPPRTKNGFARLSSMSPNARMARLTSLESMLIISSNSLVAMVSQLSKAEERERSLSSCGRKEVEEELKLREKALAFALANSPSANSANSLEYFPDDMSGPLSPVSVPAQKQLKYTPGIVNGSSRDSAAFMDRKMVPLGHHSMLRSTVGQAGKLWSRETERPTAVELVCLCCDLGSFTTGGLPLELPGWPFLLMSEHGVMLVGANQATNFFPEDEFW</sequence>
<keyword evidence="2" id="KW-1185">Reference proteome</keyword>
<accession>A0ACB9QKP4</accession>
<proteinExistence type="predicted"/>